<protein>
    <submittedName>
        <fullName evidence="1">Uncharacterized protein</fullName>
    </submittedName>
</protein>
<gene>
    <name evidence="1" type="ORF">QFC21_005460</name>
</gene>
<dbReference type="EMBL" id="JASBWT010000021">
    <property type="protein sequence ID" value="KAJ9095589.1"/>
    <property type="molecule type" value="Genomic_DNA"/>
</dbReference>
<dbReference type="Proteomes" id="UP001227268">
    <property type="component" value="Unassembled WGS sequence"/>
</dbReference>
<reference evidence="1" key="1">
    <citation type="submission" date="2023-04" db="EMBL/GenBank/DDBJ databases">
        <title>Draft Genome sequencing of Naganishia species isolated from polar environments using Oxford Nanopore Technology.</title>
        <authorList>
            <person name="Leo P."/>
            <person name="Venkateswaran K."/>
        </authorList>
    </citation>
    <scope>NUCLEOTIDE SEQUENCE</scope>
    <source>
        <strain evidence="1">MNA-CCFEE 5423</strain>
    </source>
</reference>
<comment type="caution">
    <text evidence="1">The sequence shown here is derived from an EMBL/GenBank/DDBJ whole genome shotgun (WGS) entry which is preliminary data.</text>
</comment>
<sequence>MQAQKRSFATTLDSTMAKRSILYSADVCPYAHRARVALKASGADFEIVEIDLKNKPEWYQLKINPASKVPALWYDAPRDADPSSPPAGTFILPESSLIVDFIQSVYPELQFKDPIKRAQSALMAHQWESTVNSTWFKYTMSDGGKGEKLDDFLGAVRKFIPYIPDGYVESSEFGAADALIAPFLTRIFEFSKRDAYPWTVENSGQTVLDALSAPEFEKLRAYADKLAKWEALSSTVDWEKNEEYMKKHMGEMKARINK</sequence>
<name>A0ACC2V897_9TREE</name>
<proteinExistence type="predicted"/>
<evidence type="ECO:0000313" key="1">
    <source>
        <dbReference type="EMBL" id="KAJ9095589.1"/>
    </source>
</evidence>
<keyword evidence="2" id="KW-1185">Reference proteome</keyword>
<organism evidence="1 2">
    <name type="scientific">Naganishia friedmannii</name>
    <dbReference type="NCBI Taxonomy" id="89922"/>
    <lineage>
        <taxon>Eukaryota</taxon>
        <taxon>Fungi</taxon>
        <taxon>Dikarya</taxon>
        <taxon>Basidiomycota</taxon>
        <taxon>Agaricomycotina</taxon>
        <taxon>Tremellomycetes</taxon>
        <taxon>Filobasidiales</taxon>
        <taxon>Filobasidiaceae</taxon>
        <taxon>Naganishia</taxon>
    </lineage>
</organism>
<evidence type="ECO:0000313" key="2">
    <source>
        <dbReference type="Proteomes" id="UP001227268"/>
    </source>
</evidence>
<accession>A0ACC2V897</accession>